<dbReference type="EMBL" id="MLFT02000006">
    <property type="protein sequence ID" value="PHT44409.1"/>
    <property type="molecule type" value="Genomic_DNA"/>
</dbReference>
<dbReference type="PANTHER" id="PTHR34463">
    <property type="entry name" value="GLYCINE-RICH PROTEIN"/>
    <property type="match status" value="1"/>
</dbReference>
<feature type="chain" id="PRO_5013774029" evidence="1">
    <location>
        <begin position="24"/>
        <end position="123"/>
    </location>
</feature>
<dbReference type="Proteomes" id="UP000224567">
    <property type="component" value="Unassembled WGS sequence"/>
</dbReference>
<name>A0A2G2WGW0_CAPBA</name>
<dbReference type="PANTHER" id="PTHR34463:SF11">
    <property type="entry name" value="GLYCINE-RICH PROTEIN LIKE"/>
    <property type="match status" value="1"/>
</dbReference>
<comment type="caution">
    <text evidence="2">The sequence shown here is derived from an EMBL/GenBank/DDBJ whole genome shotgun (WGS) entry which is preliminary data.</text>
</comment>
<organism evidence="2 3">
    <name type="scientific">Capsicum baccatum</name>
    <name type="common">Peruvian pepper</name>
    <dbReference type="NCBI Taxonomy" id="33114"/>
    <lineage>
        <taxon>Eukaryota</taxon>
        <taxon>Viridiplantae</taxon>
        <taxon>Streptophyta</taxon>
        <taxon>Embryophyta</taxon>
        <taxon>Tracheophyta</taxon>
        <taxon>Spermatophyta</taxon>
        <taxon>Magnoliopsida</taxon>
        <taxon>eudicotyledons</taxon>
        <taxon>Gunneridae</taxon>
        <taxon>Pentapetalae</taxon>
        <taxon>asterids</taxon>
        <taxon>lamiids</taxon>
        <taxon>Solanales</taxon>
        <taxon>Solanaceae</taxon>
        <taxon>Solanoideae</taxon>
        <taxon>Capsiceae</taxon>
        <taxon>Capsicum</taxon>
    </lineage>
</organism>
<dbReference type="OrthoDB" id="1306350at2759"/>
<evidence type="ECO:0000313" key="3">
    <source>
        <dbReference type="Proteomes" id="UP000224567"/>
    </source>
</evidence>
<proteinExistence type="predicted"/>
<protein>
    <submittedName>
        <fullName evidence="2">Uncharacterized protein</fullName>
    </submittedName>
</protein>
<sequence length="123" mass="12709">MANKMSTVFIYLGLLAFVCSTSAREVPSEKGLVDQKNFVGVGGVGGFSGIGSNGLPIGGVGGGVGGAAKINANPFEQFVENSNVASDGLHMPDSTKLNDKWGVIRASGILDLHLELIHRSHPC</sequence>
<reference evidence="3" key="2">
    <citation type="journal article" date="2017" name="J. Anim. Genet.">
        <title>Multiple reference genome sequences of hot pepper reveal the massive evolution of plant disease resistance genes by retroduplication.</title>
        <authorList>
            <person name="Kim S."/>
            <person name="Park J."/>
            <person name="Yeom S.-I."/>
            <person name="Kim Y.-M."/>
            <person name="Seo E."/>
            <person name="Kim K.-T."/>
            <person name="Kim M.-S."/>
            <person name="Lee J.M."/>
            <person name="Cheong K."/>
            <person name="Shin H.-S."/>
            <person name="Kim S.-B."/>
            <person name="Han K."/>
            <person name="Lee J."/>
            <person name="Park M."/>
            <person name="Lee H.-A."/>
            <person name="Lee H.-Y."/>
            <person name="Lee Y."/>
            <person name="Oh S."/>
            <person name="Lee J.H."/>
            <person name="Choi E."/>
            <person name="Choi E."/>
            <person name="Lee S.E."/>
            <person name="Jeon J."/>
            <person name="Kim H."/>
            <person name="Choi G."/>
            <person name="Song H."/>
            <person name="Lee J."/>
            <person name="Lee S.-C."/>
            <person name="Kwon J.-K."/>
            <person name="Lee H.-Y."/>
            <person name="Koo N."/>
            <person name="Hong Y."/>
            <person name="Kim R.W."/>
            <person name="Kang W.-H."/>
            <person name="Huh J.H."/>
            <person name="Kang B.-C."/>
            <person name="Yang T.-J."/>
            <person name="Lee Y.-H."/>
            <person name="Bennetzen J.L."/>
            <person name="Choi D."/>
        </authorList>
    </citation>
    <scope>NUCLEOTIDE SEQUENCE [LARGE SCALE GENOMIC DNA]</scope>
    <source>
        <strain evidence="3">cv. PBC81</strain>
    </source>
</reference>
<keyword evidence="3" id="KW-1185">Reference proteome</keyword>
<keyword evidence="1" id="KW-0732">Signal</keyword>
<dbReference type="AlphaFoldDB" id="A0A2G2WGW0"/>
<dbReference type="STRING" id="33114.A0A2G2WGW0"/>
<feature type="signal peptide" evidence="1">
    <location>
        <begin position="1"/>
        <end position="23"/>
    </location>
</feature>
<reference evidence="2 3" key="1">
    <citation type="journal article" date="2017" name="Genome Biol.">
        <title>New reference genome sequences of hot pepper reveal the massive evolution of plant disease-resistance genes by retroduplication.</title>
        <authorList>
            <person name="Kim S."/>
            <person name="Park J."/>
            <person name="Yeom S.I."/>
            <person name="Kim Y.M."/>
            <person name="Seo E."/>
            <person name="Kim K.T."/>
            <person name="Kim M.S."/>
            <person name="Lee J.M."/>
            <person name="Cheong K."/>
            <person name="Shin H.S."/>
            <person name="Kim S.B."/>
            <person name="Han K."/>
            <person name="Lee J."/>
            <person name="Park M."/>
            <person name="Lee H.A."/>
            <person name="Lee H.Y."/>
            <person name="Lee Y."/>
            <person name="Oh S."/>
            <person name="Lee J.H."/>
            <person name="Choi E."/>
            <person name="Choi E."/>
            <person name="Lee S.E."/>
            <person name="Jeon J."/>
            <person name="Kim H."/>
            <person name="Choi G."/>
            <person name="Song H."/>
            <person name="Lee J."/>
            <person name="Lee S.C."/>
            <person name="Kwon J.K."/>
            <person name="Lee H.Y."/>
            <person name="Koo N."/>
            <person name="Hong Y."/>
            <person name="Kim R.W."/>
            <person name="Kang W.H."/>
            <person name="Huh J.H."/>
            <person name="Kang B.C."/>
            <person name="Yang T.J."/>
            <person name="Lee Y.H."/>
            <person name="Bennetzen J.L."/>
            <person name="Choi D."/>
        </authorList>
    </citation>
    <scope>NUCLEOTIDE SEQUENCE [LARGE SCALE GENOMIC DNA]</scope>
    <source>
        <strain evidence="3">cv. PBC81</strain>
    </source>
</reference>
<gene>
    <name evidence="2" type="ORF">CQW23_13567</name>
</gene>
<accession>A0A2G2WGW0</accession>
<evidence type="ECO:0000313" key="2">
    <source>
        <dbReference type="EMBL" id="PHT44409.1"/>
    </source>
</evidence>
<evidence type="ECO:0000256" key="1">
    <source>
        <dbReference type="SAM" id="SignalP"/>
    </source>
</evidence>